<protein>
    <submittedName>
        <fullName evidence="1">Uncharacterized protein</fullName>
    </submittedName>
</protein>
<proteinExistence type="predicted"/>
<gene>
    <name evidence="1" type="ORF">CDEB00056_LOCUS18015</name>
</gene>
<reference evidence="1" key="1">
    <citation type="submission" date="2021-01" db="EMBL/GenBank/DDBJ databases">
        <authorList>
            <person name="Corre E."/>
            <person name="Pelletier E."/>
            <person name="Niang G."/>
            <person name="Scheremetjew M."/>
            <person name="Finn R."/>
            <person name="Kale V."/>
            <person name="Holt S."/>
            <person name="Cochrane G."/>
            <person name="Meng A."/>
            <person name="Brown T."/>
            <person name="Cohen L."/>
        </authorList>
    </citation>
    <scope>NUCLEOTIDE SEQUENCE</scope>
    <source>
        <strain evidence="1">MM31A-1</strain>
    </source>
</reference>
<accession>A0A7S3VDM3</accession>
<sequence length="101" mass="11423">MNLSYSFLQHFGLSQTKAPHAGVRTAALLQDFTQSTAFESVHNGCGLSSEPPMNFPNVNMYHIPPNREELMNHFLGQVYPTETNHNKYSAVVFDRFFAEEA</sequence>
<evidence type="ECO:0000313" key="1">
    <source>
        <dbReference type="EMBL" id="CAE0473162.1"/>
    </source>
</evidence>
<organism evidence="1">
    <name type="scientific">Chaetoceros debilis</name>
    <dbReference type="NCBI Taxonomy" id="122233"/>
    <lineage>
        <taxon>Eukaryota</taxon>
        <taxon>Sar</taxon>
        <taxon>Stramenopiles</taxon>
        <taxon>Ochrophyta</taxon>
        <taxon>Bacillariophyta</taxon>
        <taxon>Coscinodiscophyceae</taxon>
        <taxon>Chaetocerotophycidae</taxon>
        <taxon>Chaetocerotales</taxon>
        <taxon>Chaetocerotaceae</taxon>
        <taxon>Chaetoceros</taxon>
    </lineage>
</organism>
<dbReference type="EMBL" id="HBIO01023448">
    <property type="protein sequence ID" value="CAE0473162.1"/>
    <property type="molecule type" value="Transcribed_RNA"/>
</dbReference>
<dbReference type="AlphaFoldDB" id="A0A7S3VDM3"/>
<name>A0A7S3VDM3_9STRA</name>